<feature type="transmembrane region" description="Helical" evidence="14">
    <location>
        <begin position="57"/>
        <end position="77"/>
    </location>
</feature>
<dbReference type="GO" id="GO:0007165">
    <property type="term" value="P:signal transduction"/>
    <property type="evidence" value="ECO:0007669"/>
    <property type="project" value="TreeGrafter"/>
</dbReference>
<evidence type="ECO:0000256" key="2">
    <source>
        <dbReference type="ARBA" id="ARBA00004651"/>
    </source>
</evidence>
<feature type="transmembrane region" description="Helical" evidence="14">
    <location>
        <begin position="422"/>
        <end position="439"/>
    </location>
</feature>
<reference evidence="16" key="1">
    <citation type="submission" date="2022-03" db="EMBL/GenBank/DDBJ databases">
        <authorList>
            <person name="Alioto T."/>
            <person name="Alioto T."/>
            <person name="Gomez Garrido J."/>
        </authorList>
    </citation>
    <scope>NUCLEOTIDE SEQUENCE</scope>
</reference>
<comment type="subcellular location">
    <subcellularLocation>
        <location evidence="2">Cell membrane</location>
        <topology evidence="2">Multi-pass membrane protein</topology>
    </subcellularLocation>
    <subcellularLocation>
        <location evidence="1">Cell projection</location>
        <location evidence="1">Neuron projection</location>
    </subcellularLocation>
</comment>
<keyword evidence="8 14" id="KW-0472">Membrane</keyword>
<dbReference type="CDD" id="cd03384">
    <property type="entry name" value="PAP2_wunen"/>
    <property type="match status" value="1"/>
</dbReference>
<evidence type="ECO:0000256" key="13">
    <source>
        <dbReference type="ARBA" id="ARBA00032520"/>
    </source>
</evidence>
<evidence type="ECO:0000256" key="10">
    <source>
        <dbReference type="ARBA" id="ARBA00023273"/>
    </source>
</evidence>
<feature type="transmembrane region" description="Helical" evidence="14">
    <location>
        <begin position="318"/>
        <end position="339"/>
    </location>
</feature>
<dbReference type="GO" id="GO:0008195">
    <property type="term" value="F:phosphatidate phosphatase activity"/>
    <property type="evidence" value="ECO:0007669"/>
    <property type="project" value="TreeGrafter"/>
</dbReference>
<evidence type="ECO:0000256" key="5">
    <source>
        <dbReference type="ARBA" id="ARBA00022475"/>
    </source>
</evidence>
<feature type="transmembrane region" description="Helical" evidence="14">
    <location>
        <begin position="266"/>
        <end position="289"/>
    </location>
</feature>
<feature type="transmembrane region" description="Helical" evidence="14">
    <location>
        <begin position="445"/>
        <end position="467"/>
    </location>
</feature>
<dbReference type="AlphaFoldDB" id="A0AAD1RJQ3"/>
<evidence type="ECO:0000259" key="15">
    <source>
        <dbReference type="SMART" id="SM00014"/>
    </source>
</evidence>
<keyword evidence="7 14" id="KW-1133">Transmembrane helix</keyword>
<evidence type="ECO:0000313" key="16">
    <source>
        <dbReference type="EMBL" id="CAH2272960.1"/>
    </source>
</evidence>
<evidence type="ECO:0000256" key="6">
    <source>
        <dbReference type="ARBA" id="ARBA00022692"/>
    </source>
</evidence>
<evidence type="ECO:0000256" key="1">
    <source>
        <dbReference type="ARBA" id="ARBA00004487"/>
    </source>
</evidence>
<keyword evidence="9" id="KW-0325">Glycoprotein</keyword>
<evidence type="ECO:0000256" key="7">
    <source>
        <dbReference type="ARBA" id="ARBA00022989"/>
    </source>
</evidence>
<sequence length="537" mass="60056">MRCLQLPPSSSRPPSPRSLSLRHSLFIHHPSRKFPTIWLHFSFIFFLPSRLTLWSPFTLFIVLVSVRTFYLFSILLFSRFSFPLHIYTNLSIFYFPYLFPQSLRILQFPSPNLLSVTFYFLQFLIPFHSASPPPTILLFPFSLLSFAGCDSGRVPKCLTAVSPPSELNPWTVIGRENIWTMPTGTVVASRTFPMAPGEPEIKSSTSIIPCFLFVELVLMAGTVILSYHFEYTDTFPVHSQGFFCYDSSLSKPYPGPESASRAPPRLLYPLITVLPILTILIGEVSSVLIHPQWRNKERVITCGDCCFFNPLLRRVVRILGLFSFGLFCTVIFAGAVQTVTGNQTPHFLSVCRPNYTALGCVSHIQYVSSVYACTGDPDLVTEARKAFPSKPAALGAYAAVYTTMYVTLVLRVKGSRLVKPSLCLALLSPSWLLCLLRVAEYRNHWRDVLAGTITGSAIAVFLVTCVLNNFGSSDSRPEEDELPLQEPDETIDPVLHHISTYEKGLKLHPQMSLDPPPCLVPVTPDVLIPSNCMTSQV</sequence>
<dbReference type="EMBL" id="OW240914">
    <property type="protein sequence ID" value="CAH2272960.1"/>
    <property type="molecule type" value="Genomic_DNA"/>
</dbReference>
<evidence type="ECO:0000256" key="12">
    <source>
        <dbReference type="ARBA" id="ARBA00031595"/>
    </source>
</evidence>
<accession>A0AAD1RJQ3</accession>
<keyword evidence="17" id="KW-1185">Reference proteome</keyword>
<protein>
    <recommendedName>
        <fullName evidence="4">Phospholipid phosphatase-related protein type 1</fullName>
    </recommendedName>
    <alternativeName>
        <fullName evidence="12">Inactive 2-lysophosphatidate phosphatase PLPPR1</fullName>
    </alternativeName>
    <alternativeName>
        <fullName evidence="13">Lipid phosphate phosphatase-related protein type 1</fullName>
    </alternativeName>
</protein>
<dbReference type="GO" id="GO:0006644">
    <property type="term" value="P:phospholipid metabolic process"/>
    <property type="evidence" value="ECO:0007669"/>
    <property type="project" value="InterPro"/>
</dbReference>
<keyword evidence="6 14" id="KW-0812">Transmembrane</keyword>
<evidence type="ECO:0000256" key="4">
    <source>
        <dbReference type="ARBA" id="ARBA00018405"/>
    </source>
</evidence>
<dbReference type="PANTHER" id="PTHR10165:SF15">
    <property type="entry name" value="PHOSPHOLIPID PHOSPHATASE-RELATED PROTEIN TYPE 2"/>
    <property type="match status" value="1"/>
</dbReference>
<dbReference type="GO" id="GO:0005886">
    <property type="term" value="C:plasma membrane"/>
    <property type="evidence" value="ECO:0007669"/>
    <property type="project" value="UniProtKB-SubCell"/>
</dbReference>
<dbReference type="Proteomes" id="UP001295444">
    <property type="component" value="Chromosome 03"/>
</dbReference>
<comment type="function">
    <text evidence="11">May play a role in neurite outgrowth and neurogenesis.</text>
</comment>
<comment type="similarity">
    <text evidence="3">Belongs to the PA-phosphatase related phosphoesterase family.</text>
</comment>
<evidence type="ECO:0000313" key="17">
    <source>
        <dbReference type="Proteomes" id="UP001295444"/>
    </source>
</evidence>
<evidence type="ECO:0000256" key="14">
    <source>
        <dbReference type="SAM" id="Phobius"/>
    </source>
</evidence>
<dbReference type="GO" id="GO:0043005">
    <property type="term" value="C:neuron projection"/>
    <property type="evidence" value="ECO:0007669"/>
    <property type="project" value="UniProtKB-SubCell"/>
</dbReference>
<feature type="transmembrane region" description="Helical" evidence="14">
    <location>
        <begin position="392"/>
        <end position="410"/>
    </location>
</feature>
<gene>
    <name evidence="16" type="ORF">PECUL_23A040630</name>
</gene>
<dbReference type="FunFam" id="1.20.144.10:FF:000005">
    <property type="entry name" value="phospholipid phosphatase-related protein type 1"/>
    <property type="match status" value="1"/>
</dbReference>
<keyword evidence="10" id="KW-0966">Cell projection</keyword>
<proteinExistence type="inferred from homology"/>
<dbReference type="InterPro" id="IPR000326">
    <property type="entry name" value="PAP2/HPO"/>
</dbReference>
<organism evidence="16 17">
    <name type="scientific">Pelobates cultripes</name>
    <name type="common">Western spadefoot toad</name>
    <dbReference type="NCBI Taxonomy" id="61616"/>
    <lineage>
        <taxon>Eukaryota</taxon>
        <taxon>Metazoa</taxon>
        <taxon>Chordata</taxon>
        <taxon>Craniata</taxon>
        <taxon>Vertebrata</taxon>
        <taxon>Euteleostomi</taxon>
        <taxon>Amphibia</taxon>
        <taxon>Batrachia</taxon>
        <taxon>Anura</taxon>
        <taxon>Pelobatoidea</taxon>
        <taxon>Pelobatidae</taxon>
        <taxon>Pelobates</taxon>
    </lineage>
</organism>
<dbReference type="InterPro" id="IPR043216">
    <property type="entry name" value="PAP-like"/>
</dbReference>
<name>A0AAD1RJQ3_PELCU</name>
<evidence type="ECO:0000256" key="8">
    <source>
        <dbReference type="ARBA" id="ARBA00023136"/>
    </source>
</evidence>
<evidence type="ECO:0000256" key="11">
    <source>
        <dbReference type="ARBA" id="ARBA00029385"/>
    </source>
</evidence>
<dbReference type="Pfam" id="PF01569">
    <property type="entry name" value="PAP2"/>
    <property type="match status" value="1"/>
</dbReference>
<feature type="domain" description="Phosphatidic acid phosphatase type 2/haloperoxidase" evidence="15">
    <location>
        <begin position="319"/>
        <end position="463"/>
    </location>
</feature>
<evidence type="ECO:0000256" key="3">
    <source>
        <dbReference type="ARBA" id="ARBA00008816"/>
    </source>
</evidence>
<dbReference type="Gene3D" id="1.20.144.10">
    <property type="entry name" value="Phosphatidic acid phosphatase type 2/haloperoxidase"/>
    <property type="match status" value="1"/>
</dbReference>
<dbReference type="InterPro" id="IPR036938">
    <property type="entry name" value="PAP2/HPO_sf"/>
</dbReference>
<dbReference type="PANTHER" id="PTHR10165">
    <property type="entry name" value="LIPID PHOSPHATE PHOSPHATASE"/>
    <property type="match status" value="1"/>
</dbReference>
<evidence type="ECO:0000256" key="9">
    <source>
        <dbReference type="ARBA" id="ARBA00023180"/>
    </source>
</evidence>
<feature type="transmembrane region" description="Helical" evidence="14">
    <location>
        <begin position="207"/>
        <end position="229"/>
    </location>
</feature>
<keyword evidence="5" id="KW-1003">Cell membrane</keyword>
<dbReference type="SMART" id="SM00014">
    <property type="entry name" value="acidPPc"/>
    <property type="match status" value="1"/>
</dbReference>
<dbReference type="GO" id="GO:0046839">
    <property type="term" value="P:phospholipid dephosphorylation"/>
    <property type="evidence" value="ECO:0007669"/>
    <property type="project" value="TreeGrafter"/>
</dbReference>
<dbReference type="SUPFAM" id="SSF48317">
    <property type="entry name" value="Acid phosphatase/Vanadium-dependent haloperoxidase"/>
    <property type="match status" value="1"/>
</dbReference>